<reference evidence="3" key="1">
    <citation type="submission" date="2017-02" db="UniProtKB">
        <authorList>
            <consortium name="WormBaseParasite"/>
        </authorList>
    </citation>
    <scope>IDENTIFICATION</scope>
</reference>
<dbReference type="Proteomes" id="UP000278627">
    <property type="component" value="Unassembled WGS sequence"/>
</dbReference>
<sequence length="53" mass="6188">MDSQVKLAVQANLELTECKEEMEFQDFQVHLVMLENQVSKVNRDLTAHREKAL</sequence>
<dbReference type="WBParaSite" id="BPAG_0000405101-mRNA-1">
    <property type="protein sequence ID" value="BPAG_0000405101-mRNA-1"/>
    <property type="gene ID" value="BPAG_0000405101"/>
</dbReference>
<evidence type="ECO:0000313" key="3">
    <source>
        <dbReference type="WBParaSite" id="BPAG_0000405101-mRNA-1"/>
    </source>
</evidence>
<proteinExistence type="predicted"/>
<gene>
    <name evidence="1" type="ORF">BPAG_LOCUS4015</name>
</gene>
<reference evidence="1 2" key="2">
    <citation type="submission" date="2018-11" db="EMBL/GenBank/DDBJ databases">
        <authorList>
            <consortium name="Pathogen Informatics"/>
        </authorList>
    </citation>
    <scope>NUCLEOTIDE SEQUENCE [LARGE SCALE GENOMIC DNA]</scope>
</reference>
<protein>
    <submittedName>
        <fullName evidence="3">Phosphoribosyl-ATP diphosphatase</fullName>
    </submittedName>
</protein>
<name>A0A0N4T764_BRUPA</name>
<dbReference type="EMBL" id="UZAD01001605">
    <property type="protein sequence ID" value="VDN85201.1"/>
    <property type="molecule type" value="Genomic_DNA"/>
</dbReference>
<evidence type="ECO:0000313" key="2">
    <source>
        <dbReference type="Proteomes" id="UP000278627"/>
    </source>
</evidence>
<dbReference type="AlphaFoldDB" id="A0A0N4T764"/>
<keyword evidence="2" id="KW-1185">Reference proteome</keyword>
<organism evidence="3">
    <name type="scientific">Brugia pahangi</name>
    <name type="common">Filarial nematode worm</name>
    <dbReference type="NCBI Taxonomy" id="6280"/>
    <lineage>
        <taxon>Eukaryota</taxon>
        <taxon>Metazoa</taxon>
        <taxon>Ecdysozoa</taxon>
        <taxon>Nematoda</taxon>
        <taxon>Chromadorea</taxon>
        <taxon>Rhabditida</taxon>
        <taxon>Spirurina</taxon>
        <taxon>Spiruromorpha</taxon>
        <taxon>Filarioidea</taxon>
        <taxon>Onchocercidae</taxon>
        <taxon>Brugia</taxon>
    </lineage>
</organism>
<evidence type="ECO:0000313" key="1">
    <source>
        <dbReference type="EMBL" id="VDN85201.1"/>
    </source>
</evidence>
<accession>A0A0N4T764</accession>